<dbReference type="Proteomes" id="UP000198984">
    <property type="component" value="Unassembled WGS sequence"/>
</dbReference>
<protein>
    <recommendedName>
        <fullName evidence="3">Peptidase MA superfamily protein</fullName>
    </recommendedName>
</protein>
<sequence>MAIIGRQTTIASPDNGTGLEAMLADYCSTFGNNCVRKTEAALTDSDYAKDLLMVGVLHDLKKWVQLKTPITTIANGFIINDKTFKDSADGFVYVDTNRIIISGNSLKAVKDAQLALTGGHDILIVQNGKITYFGNRKDDTHFDWFNLQNLKESNYNKVESELFSAIYISKTFKDTIDYPKLNTELRSYARQFLSIYKLKMPAKKISWFVHSNMNEYGIMSGMFGLTCPGNNSAGFSIRGEIHTNGFNTGLVKHEYSHFLFDNAIPQDNNPAFFVEGCVEYVTNLNDKDLYNERVEVARKFRDTLNYTDLIINNRDFYGQYSSANYSICGVFVKYLIDKFGVEAFKNFCLADNKKIKTKDLFKMDFDTLVNNYKSWLTTL</sequence>
<name>A0A1H8GJK2_9BACT</name>
<proteinExistence type="predicted"/>
<reference evidence="1 2" key="1">
    <citation type="submission" date="2016-10" db="EMBL/GenBank/DDBJ databases">
        <authorList>
            <person name="de Groot N.N."/>
        </authorList>
    </citation>
    <scope>NUCLEOTIDE SEQUENCE [LARGE SCALE GENOMIC DNA]</scope>
    <source>
        <strain evidence="1 2">DSM 21039</strain>
    </source>
</reference>
<accession>A0A1H8GJK2</accession>
<dbReference type="STRING" id="573321.SAMN04488505_110163"/>
<evidence type="ECO:0000313" key="2">
    <source>
        <dbReference type="Proteomes" id="UP000198984"/>
    </source>
</evidence>
<evidence type="ECO:0008006" key="3">
    <source>
        <dbReference type="Google" id="ProtNLM"/>
    </source>
</evidence>
<evidence type="ECO:0000313" key="1">
    <source>
        <dbReference type="EMBL" id="SEN44186.1"/>
    </source>
</evidence>
<dbReference type="AlphaFoldDB" id="A0A1H8GJK2"/>
<keyword evidence="2" id="KW-1185">Reference proteome</keyword>
<gene>
    <name evidence="1" type="ORF">SAMN04488505_110163</name>
</gene>
<organism evidence="1 2">
    <name type="scientific">Chitinophaga rupis</name>
    <dbReference type="NCBI Taxonomy" id="573321"/>
    <lineage>
        <taxon>Bacteria</taxon>
        <taxon>Pseudomonadati</taxon>
        <taxon>Bacteroidota</taxon>
        <taxon>Chitinophagia</taxon>
        <taxon>Chitinophagales</taxon>
        <taxon>Chitinophagaceae</taxon>
        <taxon>Chitinophaga</taxon>
    </lineage>
</organism>
<dbReference type="EMBL" id="FOBB01000010">
    <property type="protein sequence ID" value="SEN44186.1"/>
    <property type="molecule type" value="Genomic_DNA"/>
</dbReference>